<evidence type="ECO:0000313" key="4">
    <source>
        <dbReference type="Proteomes" id="UP001152321"/>
    </source>
</evidence>
<dbReference type="InterPro" id="IPR052367">
    <property type="entry name" value="Thiosulfate_ST/Rhodanese-like"/>
</dbReference>
<name>A0ABT6DMP6_9BACT</name>
<organism evidence="3 4">
    <name type="scientific">Bdellovibrio svalbardensis</name>
    <dbReference type="NCBI Taxonomy" id="2972972"/>
    <lineage>
        <taxon>Bacteria</taxon>
        <taxon>Pseudomonadati</taxon>
        <taxon>Bdellovibrionota</taxon>
        <taxon>Bdellovibrionia</taxon>
        <taxon>Bdellovibrionales</taxon>
        <taxon>Pseudobdellovibrionaceae</taxon>
        <taxon>Bdellovibrio</taxon>
    </lineage>
</organism>
<dbReference type="Pfam" id="PF00581">
    <property type="entry name" value="Rhodanese"/>
    <property type="match status" value="1"/>
</dbReference>
<feature type="chain" id="PRO_5045564791" evidence="1">
    <location>
        <begin position="22"/>
        <end position="110"/>
    </location>
</feature>
<dbReference type="PANTHER" id="PTHR45431:SF3">
    <property type="entry name" value="RHODANESE-LIKE DOMAIN-CONTAINING PROTEIN 15, CHLOROPLASTIC"/>
    <property type="match status" value="1"/>
</dbReference>
<protein>
    <submittedName>
        <fullName evidence="3">Rhodanese-like domain-containing protein</fullName>
    </submittedName>
</protein>
<dbReference type="InterPro" id="IPR001763">
    <property type="entry name" value="Rhodanese-like_dom"/>
</dbReference>
<dbReference type="Gene3D" id="3.40.250.10">
    <property type="entry name" value="Rhodanese-like domain"/>
    <property type="match status" value="1"/>
</dbReference>
<sequence>MKNLFLVLLLAFTGFHSWAEAKEVLLDVRTPEEYSEGHIPQAINIDVKNQNFKTEVAKLDREDSYKVYCRSGKRSQQAVGIMKDLGFKHLENLGGLEEAKKALKVETLTK</sequence>
<gene>
    <name evidence="3" type="ORF">NWE73_17295</name>
</gene>
<proteinExistence type="predicted"/>
<reference evidence="3" key="1">
    <citation type="submission" date="2022-08" db="EMBL/GenBank/DDBJ databases">
        <title>Novel Bdellovibrio Species Isolated from Svalbard: Designation Bdellovibrio svalbardensis.</title>
        <authorList>
            <person name="Mitchell R.J."/>
            <person name="Choi S.Y."/>
        </authorList>
    </citation>
    <scope>NUCLEOTIDE SEQUENCE</scope>
    <source>
        <strain evidence="3">PAP01</strain>
    </source>
</reference>
<comment type="caution">
    <text evidence="3">The sequence shown here is derived from an EMBL/GenBank/DDBJ whole genome shotgun (WGS) entry which is preliminary data.</text>
</comment>
<dbReference type="Proteomes" id="UP001152321">
    <property type="component" value="Unassembled WGS sequence"/>
</dbReference>
<feature type="signal peptide" evidence="1">
    <location>
        <begin position="1"/>
        <end position="21"/>
    </location>
</feature>
<dbReference type="PROSITE" id="PS50206">
    <property type="entry name" value="RHODANESE_3"/>
    <property type="match status" value="1"/>
</dbReference>
<dbReference type="SMART" id="SM00450">
    <property type="entry name" value="RHOD"/>
    <property type="match status" value="1"/>
</dbReference>
<keyword evidence="4" id="KW-1185">Reference proteome</keyword>
<dbReference type="EMBL" id="JANRMI010000006">
    <property type="protein sequence ID" value="MDG0818142.1"/>
    <property type="molecule type" value="Genomic_DNA"/>
</dbReference>
<evidence type="ECO:0000313" key="3">
    <source>
        <dbReference type="EMBL" id="MDG0818142.1"/>
    </source>
</evidence>
<feature type="domain" description="Rhodanese" evidence="2">
    <location>
        <begin position="19"/>
        <end position="100"/>
    </location>
</feature>
<dbReference type="SUPFAM" id="SSF52821">
    <property type="entry name" value="Rhodanese/Cell cycle control phosphatase"/>
    <property type="match status" value="1"/>
</dbReference>
<evidence type="ECO:0000256" key="1">
    <source>
        <dbReference type="SAM" id="SignalP"/>
    </source>
</evidence>
<dbReference type="CDD" id="cd00158">
    <property type="entry name" value="RHOD"/>
    <property type="match status" value="1"/>
</dbReference>
<dbReference type="InterPro" id="IPR036873">
    <property type="entry name" value="Rhodanese-like_dom_sf"/>
</dbReference>
<keyword evidence="1" id="KW-0732">Signal</keyword>
<dbReference type="PANTHER" id="PTHR45431">
    <property type="entry name" value="RHODANESE-LIKE DOMAIN-CONTAINING PROTEIN 15, CHLOROPLASTIC"/>
    <property type="match status" value="1"/>
</dbReference>
<dbReference type="RefSeq" id="WP_277579617.1">
    <property type="nucleotide sequence ID" value="NZ_JANRMI010000006.1"/>
</dbReference>
<evidence type="ECO:0000259" key="2">
    <source>
        <dbReference type="PROSITE" id="PS50206"/>
    </source>
</evidence>
<accession>A0ABT6DMP6</accession>